<dbReference type="InterPro" id="IPR026674">
    <property type="entry name" value="FLACC1"/>
</dbReference>
<gene>
    <name evidence="3" type="primary">FLACC1</name>
</gene>
<reference evidence="3" key="1">
    <citation type="submission" date="2025-08" db="UniProtKB">
        <authorList>
            <consortium name="RefSeq"/>
        </authorList>
    </citation>
    <scope>IDENTIFICATION</scope>
    <source>
        <tissue evidence="3">Blood</tissue>
    </source>
</reference>
<dbReference type="RefSeq" id="XP_013807604.2">
    <property type="nucleotide sequence ID" value="XM_013952150.2"/>
</dbReference>
<feature type="coiled-coil region" evidence="1">
    <location>
        <begin position="75"/>
        <end position="102"/>
    </location>
</feature>
<dbReference type="OrthoDB" id="10013155at2759"/>
<protein>
    <submittedName>
        <fullName evidence="3">Flagellum-associated coiled-coil domain-containing protein 1</fullName>
    </submittedName>
</protein>
<dbReference type="GeneID" id="106492350"/>
<dbReference type="GO" id="GO:0005737">
    <property type="term" value="C:cytoplasm"/>
    <property type="evidence" value="ECO:0007669"/>
    <property type="project" value="TreeGrafter"/>
</dbReference>
<dbReference type="CTD" id="130540"/>
<sequence length="169" mass="20333">MEEKWLRRKADWKKSEKTEWERALLQQKQMLTNKFEKELQELSKHLQDRNSTMEKSFQQEKEVFMKQHEEDLEKITELQKCREQLEASLKEKEGKLEAVMTSLWDAQNELQREKTKNLLLERSIKQRIASVEEKHQITAASLHDENVSLRHKLAEKSEEVFSKRVQGRI</sequence>
<dbReference type="PANTHER" id="PTHR21707:SF42">
    <property type="entry name" value="FLAGELLUM-ASSOCIATED COILED-COIL DOMAIN-CONTAINING PROTEIN 1"/>
    <property type="match status" value="1"/>
</dbReference>
<name>A0A8B7JA93_9AVES</name>
<evidence type="ECO:0000256" key="1">
    <source>
        <dbReference type="SAM" id="Coils"/>
    </source>
</evidence>
<keyword evidence="1" id="KW-0175">Coiled coil</keyword>
<keyword evidence="2" id="KW-1185">Reference proteome</keyword>
<dbReference type="PANTHER" id="PTHR21707">
    <property type="entry name" value="FLAGELLUM-ASSOCIATED COILED-COIL DOMAIN-CONTAINING PROTEIN 1"/>
    <property type="match status" value="1"/>
</dbReference>
<proteinExistence type="predicted"/>
<organism evidence="2 3">
    <name type="scientific">Apteryx mantelli</name>
    <name type="common">North Island brown kiwi</name>
    <dbReference type="NCBI Taxonomy" id="2696672"/>
    <lineage>
        <taxon>Eukaryota</taxon>
        <taxon>Metazoa</taxon>
        <taxon>Chordata</taxon>
        <taxon>Craniata</taxon>
        <taxon>Vertebrata</taxon>
        <taxon>Euteleostomi</taxon>
        <taxon>Archelosauria</taxon>
        <taxon>Archosauria</taxon>
        <taxon>Dinosauria</taxon>
        <taxon>Saurischia</taxon>
        <taxon>Theropoda</taxon>
        <taxon>Coelurosauria</taxon>
        <taxon>Aves</taxon>
        <taxon>Palaeognathae</taxon>
        <taxon>Apterygiformes</taxon>
        <taxon>Apterygidae</taxon>
        <taxon>Apteryx</taxon>
    </lineage>
</organism>
<evidence type="ECO:0000313" key="2">
    <source>
        <dbReference type="Proteomes" id="UP001652627"/>
    </source>
</evidence>
<dbReference type="Proteomes" id="UP001652627">
    <property type="component" value="Chromosome 6"/>
</dbReference>
<dbReference type="AlphaFoldDB" id="A0A8B7JA93"/>
<dbReference type="KEGG" id="aam:106492350"/>
<accession>A0A8B7JA93</accession>
<evidence type="ECO:0000313" key="3">
    <source>
        <dbReference type="RefSeq" id="XP_013807604.2"/>
    </source>
</evidence>